<protein>
    <submittedName>
        <fullName evidence="1">CRISPR system Cascade subunit CasB</fullName>
    </submittedName>
</protein>
<evidence type="ECO:0000313" key="1">
    <source>
        <dbReference type="EMBL" id="NYJ32807.1"/>
    </source>
</evidence>
<accession>A0A7Z0J8K0</accession>
<keyword evidence="2" id="KW-1185">Reference proteome</keyword>
<evidence type="ECO:0000313" key="2">
    <source>
        <dbReference type="Proteomes" id="UP000572051"/>
    </source>
</evidence>
<sequence length="187" mass="21416">MFAEDDEAPNTSFERRRRFVEELYSLGRALDSPNRYVVAQARKRLARLRRSLTDDRYAIHGYELLLPFDLPEQQEEHALLVAGVFALNPHTVSDPKARRTLCSALADSGSRDAAEARVRQLIAATQGDGLGYRLRQAVQLIGSTRPRIPLDYHALLNDLVSLNGDESRARKVRIRWSRDFQHRVHTR</sequence>
<organism evidence="1 2">
    <name type="scientific">Nocardiopsis aegyptia</name>
    <dbReference type="NCBI Taxonomy" id="220378"/>
    <lineage>
        <taxon>Bacteria</taxon>
        <taxon>Bacillati</taxon>
        <taxon>Actinomycetota</taxon>
        <taxon>Actinomycetes</taxon>
        <taxon>Streptosporangiales</taxon>
        <taxon>Nocardiopsidaceae</taxon>
        <taxon>Nocardiopsis</taxon>
    </lineage>
</organism>
<dbReference type="RefSeq" id="WP_179820758.1">
    <property type="nucleotide sequence ID" value="NZ_JACCFS010000001.1"/>
</dbReference>
<dbReference type="Pfam" id="PF09485">
    <property type="entry name" value="CRISPR_Cse2"/>
    <property type="match status" value="1"/>
</dbReference>
<dbReference type="Proteomes" id="UP000572051">
    <property type="component" value="Unassembled WGS sequence"/>
</dbReference>
<dbReference type="InterPro" id="IPR038287">
    <property type="entry name" value="Cse2_sf"/>
</dbReference>
<gene>
    <name evidence="1" type="ORF">HNR10_000688</name>
</gene>
<dbReference type="InterPro" id="IPR013382">
    <property type="entry name" value="CRISPR-assoc_prot_Cse2"/>
</dbReference>
<dbReference type="CDD" id="cd09731">
    <property type="entry name" value="Cse2_I-E"/>
    <property type="match status" value="1"/>
</dbReference>
<dbReference type="NCBIfam" id="TIGR02548">
    <property type="entry name" value="casB_cse2"/>
    <property type="match status" value="1"/>
</dbReference>
<name>A0A7Z0J8K0_9ACTN</name>
<dbReference type="AlphaFoldDB" id="A0A7Z0J8K0"/>
<dbReference type="EMBL" id="JACCFS010000001">
    <property type="protein sequence ID" value="NYJ32807.1"/>
    <property type="molecule type" value="Genomic_DNA"/>
</dbReference>
<dbReference type="Gene3D" id="1.10.520.40">
    <property type="entry name" value="CRISPR-associated protein Cse2"/>
    <property type="match status" value="1"/>
</dbReference>
<proteinExistence type="predicted"/>
<comment type="caution">
    <text evidence="1">The sequence shown here is derived from an EMBL/GenBank/DDBJ whole genome shotgun (WGS) entry which is preliminary data.</text>
</comment>
<reference evidence="1 2" key="1">
    <citation type="submission" date="2020-07" db="EMBL/GenBank/DDBJ databases">
        <title>Sequencing the genomes of 1000 actinobacteria strains.</title>
        <authorList>
            <person name="Klenk H.-P."/>
        </authorList>
    </citation>
    <scope>NUCLEOTIDE SEQUENCE [LARGE SCALE GENOMIC DNA]</scope>
    <source>
        <strain evidence="1 2">DSM 44442</strain>
    </source>
</reference>